<dbReference type="InterPro" id="IPR000644">
    <property type="entry name" value="CBS_dom"/>
</dbReference>
<dbReference type="EMBL" id="MDTU01000001">
    <property type="protein sequence ID" value="ODN41848.1"/>
    <property type="molecule type" value="Genomic_DNA"/>
</dbReference>
<feature type="domain" description="CBS" evidence="3">
    <location>
        <begin position="1"/>
        <end position="54"/>
    </location>
</feature>
<evidence type="ECO:0000259" key="3">
    <source>
        <dbReference type="PROSITE" id="PS51371"/>
    </source>
</evidence>
<gene>
    <name evidence="4" type="ORF">BGC07_01240</name>
</gene>
<dbReference type="PANTHER" id="PTHR43080:SF2">
    <property type="entry name" value="CBS DOMAIN-CONTAINING PROTEIN"/>
    <property type="match status" value="1"/>
</dbReference>
<dbReference type="SMART" id="SM00116">
    <property type="entry name" value="CBS"/>
    <property type="match status" value="2"/>
</dbReference>
<sequence>MTLKNDGISKIKDLLDSYDIEHIPVLDKDKLVGIISLKDILKISFTEKSNVAKEDKDNTLLGLVYKIKDIMKDPITIKADASIADACSLMVKHKIHALLIINSKNKLTGIVTTTDILKYITNDN</sequence>
<protein>
    <recommendedName>
        <fullName evidence="3">CBS domain-containing protein</fullName>
    </recommendedName>
</protein>
<accession>A0ABX2ZZ98</accession>
<evidence type="ECO:0000313" key="5">
    <source>
        <dbReference type="Proteomes" id="UP000094329"/>
    </source>
</evidence>
<comment type="caution">
    <text evidence="4">The sequence shown here is derived from an EMBL/GenBank/DDBJ whole genome shotgun (WGS) entry which is preliminary data.</text>
</comment>
<reference evidence="4 5" key="1">
    <citation type="submission" date="2016-08" db="EMBL/GenBank/DDBJ databases">
        <title>Draft genome sequence of Candidatus Piscirickettsia litoralis, from seawater.</title>
        <authorList>
            <person name="Wan X."/>
            <person name="Lee A.J."/>
            <person name="Hou S."/>
            <person name="Donachie S.P."/>
        </authorList>
    </citation>
    <scope>NUCLEOTIDE SEQUENCE [LARGE SCALE GENOMIC DNA]</scope>
    <source>
        <strain evidence="4 5">Y2</strain>
    </source>
</reference>
<feature type="non-terminal residue" evidence="4">
    <location>
        <position position="124"/>
    </location>
</feature>
<keyword evidence="1 2" id="KW-0129">CBS domain</keyword>
<dbReference type="SUPFAM" id="SSF54631">
    <property type="entry name" value="CBS-domain pair"/>
    <property type="match status" value="1"/>
</dbReference>
<dbReference type="Pfam" id="PF00571">
    <property type="entry name" value="CBS"/>
    <property type="match status" value="2"/>
</dbReference>
<proteinExistence type="predicted"/>
<organism evidence="4 5">
    <name type="scientific">Piscirickettsia litoralis</name>
    <dbReference type="NCBI Taxonomy" id="1891921"/>
    <lineage>
        <taxon>Bacteria</taxon>
        <taxon>Pseudomonadati</taxon>
        <taxon>Pseudomonadota</taxon>
        <taxon>Gammaproteobacteria</taxon>
        <taxon>Thiotrichales</taxon>
        <taxon>Piscirickettsiaceae</taxon>
        <taxon>Piscirickettsia</taxon>
    </lineage>
</organism>
<name>A0ABX2ZZ98_9GAMM</name>
<keyword evidence="5" id="KW-1185">Reference proteome</keyword>
<dbReference type="Gene3D" id="3.10.580.10">
    <property type="entry name" value="CBS-domain"/>
    <property type="match status" value="1"/>
</dbReference>
<dbReference type="InterPro" id="IPR046342">
    <property type="entry name" value="CBS_dom_sf"/>
</dbReference>
<evidence type="ECO:0000256" key="1">
    <source>
        <dbReference type="ARBA" id="ARBA00023122"/>
    </source>
</evidence>
<dbReference type="InterPro" id="IPR051257">
    <property type="entry name" value="Diverse_CBS-Domain"/>
</dbReference>
<dbReference type="Proteomes" id="UP000094329">
    <property type="component" value="Unassembled WGS sequence"/>
</dbReference>
<evidence type="ECO:0000313" key="4">
    <source>
        <dbReference type="EMBL" id="ODN41848.1"/>
    </source>
</evidence>
<evidence type="ECO:0000256" key="2">
    <source>
        <dbReference type="PROSITE-ProRule" id="PRU00703"/>
    </source>
</evidence>
<dbReference type="PANTHER" id="PTHR43080">
    <property type="entry name" value="CBS DOMAIN-CONTAINING PROTEIN CBSX3, MITOCHONDRIAL"/>
    <property type="match status" value="1"/>
</dbReference>
<dbReference type="PROSITE" id="PS51371">
    <property type="entry name" value="CBS"/>
    <property type="match status" value="2"/>
</dbReference>
<feature type="domain" description="CBS" evidence="3">
    <location>
        <begin position="70"/>
        <end position="124"/>
    </location>
</feature>